<feature type="compositionally biased region" description="Low complexity" evidence="1">
    <location>
        <begin position="155"/>
        <end position="165"/>
    </location>
</feature>
<evidence type="ECO:0000256" key="1">
    <source>
        <dbReference type="SAM" id="MobiDB-lite"/>
    </source>
</evidence>
<gene>
    <name evidence="2" type="ORF">BS47DRAFT_1397832</name>
</gene>
<dbReference type="Proteomes" id="UP000886523">
    <property type="component" value="Unassembled WGS sequence"/>
</dbReference>
<evidence type="ECO:0000313" key="2">
    <source>
        <dbReference type="EMBL" id="KAF9508443.1"/>
    </source>
</evidence>
<name>A0A9P6AMD1_9AGAM</name>
<organism evidence="2 3">
    <name type="scientific">Hydnum rufescens UP504</name>
    <dbReference type="NCBI Taxonomy" id="1448309"/>
    <lineage>
        <taxon>Eukaryota</taxon>
        <taxon>Fungi</taxon>
        <taxon>Dikarya</taxon>
        <taxon>Basidiomycota</taxon>
        <taxon>Agaricomycotina</taxon>
        <taxon>Agaricomycetes</taxon>
        <taxon>Cantharellales</taxon>
        <taxon>Hydnaceae</taxon>
        <taxon>Hydnum</taxon>
    </lineage>
</organism>
<keyword evidence="3" id="KW-1185">Reference proteome</keyword>
<evidence type="ECO:0000313" key="3">
    <source>
        <dbReference type="Proteomes" id="UP000886523"/>
    </source>
</evidence>
<proteinExistence type="predicted"/>
<feature type="compositionally biased region" description="Low complexity" evidence="1">
    <location>
        <begin position="139"/>
        <end position="148"/>
    </location>
</feature>
<comment type="caution">
    <text evidence="2">The sequence shown here is derived from an EMBL/GenBank/DDBJ whole genome shotgun (WGS) entry which is preliminary data.</text>
</comment>
<feature type="compositionally biased region" description="Pro residues" evidence="1">
    <location>
        <begin position="57"/>
        <end position="66"/>
    </location>
</feature>
<reference evidence="2" key="1">
    <citation type="journal article" date="2020" name="Nat. Commun.">
        <title>Large-scale genome sequencing of mycorrhizal fungi provides insights into the early evolution of symbiotic traits.</title>
        <authorList>
            <person name="Miyauchi S."/>
            <person name="Kiss E."/>
            <person name="Kuo A."/>
            <person name="Drula E."/>
            <person name="Kohler A."/>
            <person name="Sanchez-Garcia M."/>
            <person name="Morin E."/>
            <person name="Andreopoulos B."/>
            <person name="Barry K.W."/>
            <person name="Bonito G."/>
            <person name="Buee M."/>
            <person name="Carver A."/>
            <person name="Chen C."/>
            <person name="Cichocki N."/>
            <person name="Clum A."/>
            <person name="Culley D."/>
            <person name="Crous P.W."/>
            <person name="Fauchery L."/>
            <person name="Girlanda M."/>
            <person name="Hayes R.D."/>
            <person name="Keri Z."/>
            <person name="LaButti K."/>
            <person name="Lipzen A."/>
            <person name="Lombard V."/>
            <person name="Magnuson J."/>
            <person name="Maillard F."/>
            <person name="Murat C."/>
            <person name="Nolan M."/>
            <person name="Ohm R.A."/>
            <person name="Pangilinan J."/>
            <person name="Pereira M.F."/>
            <person name="Perotto S."/>
            <person name="Peter M."/>
            <person name="Pfister S."/>
            <person name="Riley R."/>
            <person name="Sitrit Y."/>
            <person name="Stielow J.B."/>
            <person name="Szollosi G."/>
            <person name="Zifcakova L."/>
            <person name="Stursova M."/>
            <person name="Spatafora J.W."/>
            <person name="Tedersoo L."/>
            <person name="Vaario L.M."/>
            <person name="Yamada A."/>
            <person name="Yan M."/>
            <person name="Wang P."/>
            <person name="Xu J."/>
            <person name="Bruns T."/>
            <person name="Baldrian P."/>
            <person name="Vilgalys R."/>
            <person name="Dunand C."/>
            <person name="Henrissat B."/>
            <person name="Grigoriev I.V."/>
            <person name="Hibbett D."/>
            <person name="Nagy L.G."/>
            <person name="Martin F.M."/>
        </authorList>
    </citation>
    <scope>NUCLEOTIDE SEQUENCE</scope>
    <source>
        <strain evidence="2">UP504</strain>
    </source>
</reference>
<feature type="compositionally biased region" description="Low complexity" evidence="1">
    <location>
        <begin position="195"/>
        <end position="209"/>
    </location>
</feature>
<accession>A0A9P6AMD1</accession>
<dbReference type="AlphaFoldDB" id="A0A9P6AMD1"/>
<feature type="compositionally biased region" description="Polar residues" evidence="1">
    <location>
        <begin position="180"/>
        <end position="194"/>
    </location>
</feature>
<feature type="compositionally biased region" description="Polar residues" evidence="1">
    <location>
        <begin position="68"/>
        <end position="94"/>
    </location>
</feature>
<sequence length="335" mass="35755">MARVQQGSEQPVVPCLSGSHRLVPEVVIRLGHHPTPHHPTPHHPTPHHPTPHHPTPHHPTLPPVSMPMPTQSSHNTPSDQSLQSNLPRADSQVSKCLMSKLKSATARTKVRSKAGEKDPTASKFAVHGVTSGRDKVGYSRNESPSHSSTSHDIHSSLPILSLHPSKPVMDSAANPLQPPLTESKNAATSISARNSSDQSTSISRSTSKSALPSLEHTKDCIESSGSDADADWDPMISTGGKDLSDGEHFSDANSAKDVHVRSTGKEPSPVCSVAKKASPGPRGHGGRFLQAQLDVVEKHAELFQGVMASLAKLWGCHISTLYRVAKVAGALKKHR</sequence>
<protein>
    <submittedName>
        <fullName evidence="2">Uncharacterized protein</fullName>
    </submittedName>
</protein>
<dbReference type="EMBL" id="MU129059">
    <property type="protein sequence ID" value="KAF9508443.1"/>
    <property type="molecule type" value="Genomic_DNA"/>
</dbReference>
<feature type="region of interest" description="Disordered" evidence="1">
    <location>
        <begin position="31"/>
        <end position="234"/>
    </location>
</feature>
<feature type="compositionally biased region" description="Basic residues" evidence="1">
    <location>
        <begin position="31"/>
        <end position="56"/>
    </location>
</feature>
<feature type="region of interest" description="Disordered" evidence="1">
    <location>
        <begin position="256"/>
        <end position="285"/>
    </location>
</feature>